<accession>A0A6C0I8U5</accession>
<dbReference type="Pfam" id="PF24308">
    <property type="entry name" value="DUF7487"/>
    <property type="match status" value="1"/>
</dbReference>
<evidence type="ECO:0000259" key="1">
    <source>
        <dbReference type="Pfam" id="PF24308"/>
    </source>
</evidence>
<proteinExistence type="predicted"/>
<dbReference type="InterPro" id="IPR055910">
    <property type="entry name" value="DUF7487"/>
</dbReference>
<name>A0A6C0I8U5_9ZZZZ</name>
<sequence length="383" mass="44983">MTTKYTYNYNVLESYINENKITLNKDYSEAKVTRDTFIDGKCLTTNCENNFSKTFRRLKKSEAFCEVCSKVKRYKKSKDTCFKKYGVEYVLQVKEIKDKCNKVIKEKYNVENISQLDEIKEKKIKTCQKNHGVNVSFESNEIKNKIKDKFIKKYGVDNPFKSEIIKETIKNTNLIKYGHENPQQNNDIKQKTKNTCLQKYGYENVLLLEKVIENRKQICFEKYGTNYFMQSELGKNIYKQTCLHKYGVENPQQVPEIAEKGSKNSYRSKLYTFPSGKQISCQGYEPFALNKLIKDELINETDIVTGAKNVPIIWYNDETGKKHCHYVDIFIPSQNRMIEVKSTWTAEKKKDNIFLKQEASKNLGYLYEIWVYNNKGTIVKCIS</sequence>
<dbReference type="EMBL" id="MN740131">
    <property type="protein sequence ID" value="QHT89020.1"/>
    <property type="molecule type" value="Genomic_DNA"/>
</dbReference>
<protein>
    <recommendedName>
        <fullName evidence="1">DUF7487 domain-containing protein</fullName>
    </recommendedName>
</protein>
<organism evidence="2">
    <name type="scientific">viral metagenome</name>
    <dbReference type="NCBI Taxonomy" id="1070528"/>
    <lineage>
        <taxon>unclassified sequences</taxon>
        <taxon>metagenomes</taxon>
        <taxon>organismal metagenomes</taxon>
    </lineage>
</organism>
<feature type="domain" description="DUF7487" evidence="1">
    <location>
        <begin position="145"/>
        <end position="365"/>
    </location>
</feature>
<dbReference type="AlphaFoldDB" id="A0A6C0I8U5"/>
<evidence type="ECO:0000313" key="2">
    <source>
        <dbReference type="EMBL" id="QHT89020.1"/>
    </source>
</evidence>
<reference evidence="2" key="1">
    <citation type="journal article" date="2020" name="Nature">
        <title>Giant virus diversity and host interactions through global metagenomics.</title>
        <authorList>
            <person name="Schulz F."/>
            <person name="Roux S."/>
            <person name="Paez-Espino D."/>
            <person name="Jungbluth S."/>
            <person name="Walsh D.A."/>
            <person name="Denef V.J."/>
            <person name="McMahon K.D."/>
            <person name="Konstantinidis K.T."/>
            <person name="Eloe-Fadrosh E.A."/>
            <person name="Kyrpides N.C."/>
            <person name="Woyke T."/>
        </authorList>
    </citation>
    <scope>NUCLEOTIDE SEQUENCE</scope>
    <source>
        <strain evidence="2">GVMAG-M-3300023184-51</strain>
    </source>
</reference>